<proteinExistence type="predicted"/>
<dbReference type="SUPFAM" id="SSF55781">
    <property type="entry name" value="GAF domain-like"/>
    <property type="match status" value="1"/>
</dbReference>
<reference evidence="7 8" key="2">
    <citation type="submission" date="2020-08" db="EMBL/GenBank/DDBJ databases">
        <title>Sequencing the genomes of 1000 actinobacteria strains.</title>
        <authorList>
            <person name="Klenk H.-P."/>
        </authorList>
    </citation>
    <scope>NUCLEOTIDE SEQUENCE [LARGE SCALE GENOMIC DNA]</scope>
    <source>
        <strain evidence="7 8">DSM 44772</strain>
    </source>
</reference>
<evidence type="ECO:0000313" key="9">
    <source>
        <dbReference type="Proteomes" id="UP001501427"/>
    </source>
</evidence>
<dbReference type="GO" id="GO:0003677">
    <property type="term" value="F:DNA binding"/>
    <property type="evidence" value="ECO:0007669"/>
    <property type="project" value="UniProtKB-KW"/>
</dbReference>
<evidence type="ECO:0000259" key="4">
    <source>
        <dbReference type="PROSITE" id="PS51077"/>
    </source>
</evidence>
<evidence type="ECO:0000313" key="6">
    <source>
        <dbReference type="EMBL" id="GAA0559111.1"/>
    </source>
</evidence>
<dbReference type="AlphaFoldDB" id="A0A7W7MXT8"/>
<dbReference type="GO" id="GO:0045892">
    <property type="term" value="P:negative regulation of DNA-templated transcription"/>
    <property type="evidence" value="ECO:0007669"/>
    <property type="project" value="TreeGrafter"/>
</dbReference>
<dbReference type="InterPro" id="IPR005471">
    <property type="entry name" value="Tscrpt_reg_IclR_N"/>
</dbReference>
<comment type="caution">
    <text evidence="7">The sequence shown here is derived from an EMBL/GenBank/DDBJ whole genome shotgun (WGS) entry which is preliminary data.</text>
</comment>
<dbReference type="Proteomes" id="UP001501427">
    <property type="component" value="Unassembled WGS sequence"/>
</dbReference>
<dbReference type="Gene3D" id="3.30.450.40">
    <property type="match status" value="1"/>
</dbReference>
<reference evidence="6 9" key="1">
    <citation type="journal article" date="2019" name="Int. J. Syst. Evol. Microbiol.">
        <title>The Global Catalogue of Microorganisms (GCM) 10K type strain sequencing project: providing services to taxonomists for standard genome sequencing and annotation.</title>
        <authorList>
            <consortium name="The Broad Institute Genomics Platform"/>
            <consortium name="The Broad Institute Genome Sequencing Center for Infectious Disease"/>
            <person name="Wu L."/>
            <person name="Ma J."/>
        </authorList>
    </citation>
    <scope>NUCLEOTIDE SEQUENCE [LARGE SCALE GENOMIC DNA]</scope>
    <source>
        <strain evidence="6 9">JCM 10667</strain>
    </source>
</reference>
<dbReference type="InterPro" id="IPR029016">
    <property type="entry name" value="GAF-like_dom_sf"/>
</dbReference>
<dbReference type="InterPro" id="IPR050707">
    <property type="entry name" value="HTH_MetabolicPath_Reg"/>
</dbReference>
<dbReference type="SUPFAM" id="SSF46785">
    <property type="entry name" value="Winged helix' DNA-binding domain"/>
    <property type="match status" value="1"/>
</dbReference>
<evidence type="ECO:0000256" key="2">
    <source>
        <dbReference type="ARBA" id="ARBA00023125"/>
    </source>
</evidence>
<dbReference type="Gene3D" id="1.10.10.10">
    <property type="entry name" value="Winged helix-like DNA-binding domain superfamily/Winged helix DNA-binding domain"/>
    <property type="match status" value="1"/>
</dbReference>
<dbReference type="Pfam" id="PF09339">
    <property type="entry name" value="HTH_IclR"/>
    <property type="match status" value="1"/>
</dbReference>
<dbReference type="PANTHER" id="PTHR30136">
    <property type="entry name" value="HELIX-TURN-HELIX TRANSCRIPTIONAL REGULATOR, ICLR FAMILY"/>
    <property type="match status" value="1"/>
</dbReference>
<keyword evidence="1" id="KW-0805">Transcription regulation</keyword>
<dbReference type="GO" id="GO:0003700">
    <property type="term" value="F:DNA-binding transcription factor activity"/>
    <property type="evidence" value="ECO:0007669"/>
    <property type="project" value="TreeGrafter"/>
</dbReference>
<evidence type="ECO:0000313" key="7">
    <source>
        <dbReference type="EMBL" id="MBB4774217.1"/>
    </source>
</evidence>
<protein>
    <submittedName>
        <fullName evidence="6 7">IclR family transcriptional regulator</fullName>
    </submittedName>
</protein>
<dbReference type="InterPro" id="IPR014757">
    <property type="entry name" value="Tscrpt_reg_IclR_C"/>
</dbReference>
<sequence length="259" mass="28386">MDSSSAAQPRKPQYPIESVDNALRILLLLGERKSLRLTEVSEYLSVASSTAHRVLAMLQYRGFVRQSSTSRAYEPGPALTEIAFSVLRQIDVREQVRPMLEELAKHYGETVHLARLDGSLVSFVDAVESSRAVRVGSRMGKTLPAHVSASGKVLLAQLPDEAVVALYPRENLEALTPHSLSTRTALLEDLDRIRKRGYATGLQESEDGVIAVAAPLGTHAGSRYAVSISAPSHRKQDFTEVAVAEDLLRFAEQCRGFFS</sequence>
<evidence type="ECO:0000256" key="1">
    <source>
        <dbReference type="ARBA" id="ARBA00023015"/>
    </source>
</evidence>
<accession>A0A7W7MXT8</accession>
<feature type="domain" description="HTH iclR-type" evidence="4">
    <location>
        <begin position="16"/>
        <end position="77"/>
    </location>
</feature>
<dbReference type="InterPro" id="IPR036390">
    <property type="entry name" value="WH_DNA-bd_sf"/>
</dbReference>
<dbReference type="EMBL" id="BAAAHD010000020">
    <property type="protein sequence ID" value="GAA0559111.1"/>
    <property type="molecule type" value="Genomic_DNA"/>
</dbReference>
<dbReference type="Proteomes" id="UP000549343">
    <property type="component" value="Unassembled WGS sequence"/>
</dbReference>
<reference evidence="6" key="3">
    <citation type="submission" date="2023-12" db="EMBL/GenBank/DDBJ databases">
        <authorList>
            <person name="Sun Q."/>
            <person name="Inoue M."/>
        </authorList>
    </citation>
    <scope>NUCLEOTIDE SEQUENCE</scope>
    <source>
        <strain evidence="6">JCM 10667</strain>
    </source>
</reference>
<keyword evidence="3" id="KW-0804">Transcription</keyword>
<dbReference type="SMART" id="SM00346">
    <property type="entry name" value="HTH_ICLR"/>
    <property type="match status" value="1"/>
</dbReference>
<keyword evidence="9" id="KW-1185">Reference proteome</keyword>
<keyword evidence="2 7" id="KW-0238">DNA-binding</keyword>
<dbReference type="PROSITE" id="PS51078">
    <property type="entry name" value="ICLR_ED"/>
    <property type="match status" value="1"/>
</dbReference>
<dbReference type="PANTHER" id="PTHR30136:SF24">
    <property type="entry name" value="HTH-TYPE TRANSCRIPTIONAL REPRESSOR ALLR"/>
    <property type="match status" value="1"/>
</dbReference>
<dbReference type="PROSITE" id="PS51077">
    <property type="entry name" value="HTH_ICLR"/>
    <property type="match status" value="1"/>
</dbReference>
<dbReference type="EMBL" id="JACHMV010000001">
    <property type="protein sequence ID" value="MBB4774217.1"/>
    <property type="molecule type" value="Genomic_DNA"/>
</dbReference>
<dbReference type="InterPro" id="IPR036388">
    <property type="entry name" value="WH-like_DNA-bd_sf"/>
</dbReference>
<evidence type="ECO:0000313" key="8">
    <source>
        <dbReference type="Proteomes" id="UP000549343"/>
    </source>
</evidence>
<dbReference type="RefSeq" id="WP_184882762.1">
    <property type="nucleotide sequence ID" value="NZ_BAAAHD010000020.1"/>
</dbReference>
<feature type="domain" description="IclR-ED" evidence="5">
    <location>
        <begin position="78"/>
        <end position="259"/>
    </location>
</feature>
<gene>
    <name evidence="7" type="ORF">F4557_002635</name>
    <name evidence="6" type="ORF">GCM10009546_21490</name>
</gene>
<dbReference type="Pfam" id="PF01614">
    <property type="entry name" value="IclR_C"/>
    <property type="match status" value="1"/>
</dbReference>
<name>A0A7W7MXT8_9ACTN</name>
<evidence type="ECO:0000259" key="5">
    <source>
        <dbReference type="PROSITE" id="PS51078"/>
    </source>
</evidence>
<evidence type="ECO:0000256" key="3">
    <source>
        <dbReference type="ARBA" id="ARBA00023163"/>
    </source>
</evidence>
<organism evidence="7 8">
    <name type="scientific">Actinomadura livida</name>
    <dbReference type="NCBI Taxonomy" id="79909"/>
    <lineage>
        <taxon>Bacteria</taxon>
        <taxon>Bacillati</taxon>
        <taxon>Actinomycetota</taxon>
        <taxon>Actinomycetes</taxon>
        <taxon>Streptosporangiales</taxon>
        <taxon>Thermomonosporaceae</taxon>
        <taxon>Actinomadura</taxon>
    </lineage>
</organism>